<evidence type="ECO:0000256" key="1">
    <source>
        <dbReference type="SAM" id="MobiDB-lite"/>
    </source>
</evidence>
<sequence>MGLLACVATPEAPPGLELAADPSAAPRTGTGTPARGQSTTPMGPSDASTLPPGPGKPSKDQNADVLADAGAGDATSDAGSPYKADCAGYIASQLEREPNDTIATANNLAVVVCAGINTAKDVDFYTFDAPYGADLTLDPGDDATMTVKTPSGKTSTLQGISRYLSNEAGRFTIEVRSPGQHTQTYLVIRK</sequence>
<gene>
    <name evidence="2" type="ORF">S03H2_22370</name>
</gene>
<proteinExistence type="predicted"/>
<organism evidence="2">
    <name type="scientific">marine sediment metagenome</name>
    <dbReference type="NCBI Taxonomy" id="412755"/>
    <lineage>
        <taxon>unclassified sequences</taxon>
        <taxon>metagenomes</taxon>
        <taxon>ecological metagenomes</taxon>
    </lineage>
</organism>
<evidence type="ECO:0008006" key="3">
    <source>
        <dbReference type="Google" id="ProtNLM"/>
    </source>
</evidence>
<accession>X1EUL6</accession>
<reference evidence="2" key="1">
    <citation type="journal article" date="2014" name="Front. Microbiol.">
        <title>High frequency of phylogenetically diverse reductive dehalogenase-homologous genes in deep subseafloor sedimentary metagenomes.</title>
        <authorList>
            <person name="Kawai M."/>
            <person name="Futagami T."/>
            <person name="Toyoda A."/>
            <person name="Takaki Y."/>
            <person name="Nishi S."/>
            <person name="Hori S."/>
            <person name="Arai W."/>
            <person name="Tsubouchi T."/>
            <person name="Morono Y."/>
            <person name="Uchiyama I."/>
            <person name="Ito T."/>
            <person name="Fujiyama A."/>
            <person name="Inagaki F."/>
            <person name="Takami H."/>
        </authorList>
    </citation>
    <scope>NUCLEOTIDE SEQUENCE</scope>
    <source>
        <strain evidence="2">Expedition CK06-06</strain>
    </source>
</reference>
<dbReference type="EMBL" id="BARU01012035">
    <property type="protein sequence ID" value="GAH36267.1"/>
    <property type="molecule type" value="Genomic_DNA"/>
</dbReference>
<feature type="compositionally biased region" description="Polar residues" evidence="1">
    <location>
        <begin position="29"/>
        <end position="48"/>
    </location>
</feature>
<dbReference type="Gene3D" id="2.60.120.380">
    <property type="match status" value="1"/>
</dbReference>
<feature type="region of interest" description="Disordered" evidence="1">
    <location>
        <begin position="1"/>
        <end position="63"/>
    </location>
</feature>
<name>X1EUL6_9ZZZZ</name>
<protein>
    <recommendedName>
        <fullName evidence="3">Peptidase C-terminal archaeal/bacterial domain-containing protein</fullName>
    </recommendedName>
</protein>
<comment type="caution">
    <text evidence="2">The sequence shown here is derived from an EMBL/GenBank/DDBJ whole genome shotgun (WGS) entry which is preliminary data.</text>
</comment>
<evidence type="ECO:0000313" key="2">
    <source>
        <dbReference type="EMBL" id="GAH36267.1"/>
    </source>
</evidence>
<dbReference type="AlphaFoldDB" id="X1EUL6"/>